<reference evidence="2 3" key="1">
    <citation type="journal article" date="2018" name="Int. J. Syst. Evol. Microbiol.">
        <title>Uliginosibacterium sediminicola sp. nov., isolated from freshwater sediment.</title>
        <authorList>
            <person name="Hwang W.M."/>
            <person name="Kim S.M."/>
            <person name="Kang K."/>
            <person name="Ahn T.Y."/>
        </authorList>
    </citation>
    <scope>NUCLEOTIDE SEQUENCE [LARGE SCALE GENOMIC DNA]</scope>
    <source>
        <strain evidence="2 3">M1-21</strain>
    </source>
</reference>
<dbReference type="RefSeq" id="WP_345920495.1">
    <property type="nucleotide sequence ID" value="NZ_JBDIVE010000008.1"/>
</dbReference>
<evidence type="ECO:0000313" key="3">
    <source>
        <dbReference type="Proteomes" id="UP001410394"/>
    </source>
</evidence>
<sequence>MRHSWHATAHFLLRTLRLAGCALCLCMLAGTSAAQAPLRLQLAQHAELQREPASPDFLFPDEHEPSDFSLQLSRTLHLRPITEDESAFANSDAGKLFKLGFWFVLLFLAFQLLRDNLQSLARLLSGTPLAPSHLPFAPWPLLTVVFESLDAQRLASMLASLQKSDYPAERLRVLALCRTQDSATQSVLEAVAKDWAGRLLALPAGRSGDTSQRCFQAGLQHGAGEILLALHDRQSVAPHLIRACASRFFDPSLGALLDCLPDTESPHGDLAQRLTRLQRGNLAVEEIRNIPPGMALLGIRRSAASDHDIDVLSPTTLIELLAKLTQQAYRIALCHEYVAIGHSGSAWQQRGNWLALNARTPRDRYAEPGLRAPHPAQLGRLSDSLMRLLWLLLASASLTMFFLDQGLAAACGLALCALSAYGLNGRPQSLPASAVLTRTYCGRNTTPLMALSPIVFLFDLLASGRGTLCALLGIKPKAAMISSEHSQLSGVGT</sequence>
<accession>A0ABU9Z186</accession>
<keyword evidence="3" id="KW-1185">Reference proteome</keyword>
<dbReference type="EMBL" id="JBDIVE010000008">
    <property type="protein sequence ID" value="MEN3069725.1"/>
    <property type="molecule type" value="Genomic_DNA"/>
</dbReference>
<feature type="signal peptide" evidence="1">
    <location>
        <begin position="1"/>
        <end position="36"/>
    </location>
</feature>
<organism evidence="2 3">
    <name type="scientific">Uliginosibacterium sediminicola</name>
    <dbReference type="NCBI Taxonomy" id="2024550"/>
    <lineage>
        <taxon>Bacteria</taxon>
        <taxon>Pseudomonadati</taxon>
        <taxon>Pseudomonadota</taxon>
        <taxon>Betaproteobacteria</taxon>
        <taxon>Rhodocyclales</taxon>
        <taxon>Zoogloeaceae</taxon>
        <taxon>Uliginosibacterium</taxon>
    </lineage>
</organism>
<evidence type="ECO:0000313" key="2">
    <source>
        <dbReference type="EMBL" id="MEN3069725.1"/>
    </source>
</evidence>
<feature type="chain" id="PRO_5045374138" evidence="1">
    <location>
        <begin position="37"/>
        <end position="493"/>
    </location>
</feature>
<gene>
    <name evidence="2" type="ORF">ABDB84_14655</name>
</gene>
<name>A0ABU9Z186_9RHOO</name>
<protein>
    <submittedName>
        <fullName evidence="2">Uncharacterized protein</fullName>
    </submittedName>
</protein>
<dbReference type="Proteomes" id="UP001410394">
    <property type="component" value="Unassembled WGS sequence"/>
</dbReference>
<proteinExistence type="predicted"/>
<comment type="caution">
    <text evidence="2">The sequence shown here is derived from an EMBL/GenBank/DDBJ whole genome shotgun (WGS) entry which is preliminary data.</text>
</comment>
<evidence type="ECO:0000256" key="1">
    <source>
        <dbReference type="SAM" id="SignalP"/>
    </source>
</evidence>
<keyword evidence="1" id="KW-0732">Signal</keyword>